<dbReference type="InterPro" id="IPR000873">
    <property type="entry name" value="AMP-dep_synth/lig_dom"/>
</dbReference>
<sequence>MHPSVHAEAQGDKPALIMAGSGETVTYSQLDRRSNRAAHLFRSRGLEIGDTIAICMENQLHYFDMVWGAQRAGLVYVAISNRLTAPEIAYILKDSGAKLLVTSTSMAHLLDELQQQAPDVEQLVFGRDGDDDADAIFRTMPDTPIADERGGVDMLYSSGTTGKPKGIRLPLPEDPDIAATNALLMLCVGAFGLNGDAVYLSPAPLYHAAPLRWCMAIHKLGGTVIVMEKFDPEHALQLIEKYKVTDSQWVPTHFVRMLKLPEEVRAKYDVSSLKCAVHAAAPCPIPIKEAMIDWWGPVIYEYYAGTEGNGFTFLKSEEWLAHKGSVGKSLLGTIRICDEEGDEVPVGEEGQIFFEGGGAFTYHNDPEKTKSAANKHGWTSLGDVGKVDEEGYLYLTDRKSFMIISGGVNIYPQEIENLLVTHEKVADAAVIGAPDPDFGEKVVAVVQPLNPAHAGEALADELHAFMEQSLSRVKMPKQIDFREELPRHATGKLYKRLLRDEYWGKSDSKIVA</sequence>
<name>A0AA97FAA7_9SPHN</name>
<dbReference type="PROSITE" id="PS00455">
    <property type="entry name" value="AMP_BINDING"/>
    <property type="match status" value="1"/>
</dbReference>
<dbReference type="InterPro" id="IPR045851">
    <property type="entry name" value="AMP-bd_C_sf"/>
</dbReference>
<dbReference type="Gene3D" id="3.40.50.12780">
    <property type="entry name" value="N-terminal domain of ligase-like"/>
    <property type="match status" value="1"/>
</dbReference>
<dbReference type="Pfam" id="PF00501">
    <property type="entry name" value="AMP-binding"/>
    <property type="match status" value="1"/>
</dbReference>
<evidence type="ECO:0000259" key="1">
    <source>
        <dbReference type="Pfam" id="PF00501"/>
    </source>
</evidence>
<dbReference type="PANTHER" id="PTHR24096:SF323">
    <property type="entry name" value="BLR3536 PROTEIN"/>
    <property type="match status" value="1"/>
</dbReference>
<protein>
    <submittedName>
        <fullName evidence="3">Acyl-CoA synthetase</fullName>
    </submittedName>
</protein>
<dbReference type="InterPro" id="IPR020845">
    <property type="entry name" value="AMP-binding_CS"/>
</dbReference>
<dbReference type="SUPFAM" id="SSF56801">
    <property type="entry name" value="Acetyl-CoA synthetase-like"/>
    <property type="match status" value="1"/>
</dbReference>
<feature type="domain" description="AMP-binding enzyme C-terminal" evidence="2">
    <location>
        <begin position="414"/>
        <end position="492"/>
    </location>
</feature>
<proteinExistence type="predicted"/>
<dbReference type="GO" id="GO:0016405">
    <property type="term" value="F:CoA-ligase activity"/>
    <property type="evidence" value="ECO:0007669"/>
    <property type="project" value="TreeGrafter"/>
</dbReference>
<feature type="domain" description="AMP-dependent synthetase/ligase" evidence="1">
    <location>
        <begin position="6"/>
        <end position="359"/>
    </location>
</feature>
<evidence type="ECO:0000259" key="2">
    <source>
        <dbReference type="Pfam" id="PF13193"/>
    </source>
</evidence>
<dbReference type="AlphaFoldDB" id="A0AA97FAA7"/>
<dbReference type="KEGG" id="acoa:RB602_04800"/>
<dbReference type="PANTHER" id="PTHR24096">
    <property type="entry name" value="LONG-CHAIN-FATTY-ACID--COA LIGASE"/>
    <property type="match status" value="1"/>
</dbReference>
<dbReference type="InterPro" id="IPR025110">
    <property type="entry name" value="AMP-bd_C"/>
</dbReference>
<keyword evidence="4" id="KW-1185">Reference proteome</keyword>
<dbReference type="RefSeq" id="WP_317083459.1">
    <property type="nucleotide sequence ID" value="NZ_CP136594.1"/>
</dbReference>
<gene>
    <name evidence="3" type="ORF">RB602_04800</name>
</gene>
<evidence type="ECO:0000313" key="3">
    <source>
        <dbReference type="EMBL" id="WOE76043.1"/>
    </source>
</evidence>
<organism evidence="3 4">
    <name type="scientific">Alterisphingorhabdus coralli</name>
    <dbReference type="NCBI Taxonomy" id="3071408"/>
    <lineage>
        <taxon>Bacteria</taxon>
        <taxon>Pseudomonadati</taxon>
        <taxon>Pseudomonadota</taxon>
        <taxon>Alphaproteobacteria</taxon>
        <taxon>Sphingomonadales</taxon>
        <taxon>Sphingomonadaceae</taxon>
        <taxon>Alterisphingorhabdus (ex Yan et al. 2024)</taxon>
    </lineage>
</organism>
<dbReference type="Pfam" id="PF13193">
    <property type="entry name" value="AMP-binding_C"/>
    <property type="match status" value="1"/>
</dbReference>
<evidence type="ECO:0000313" key="4">
    <source>
        <dbReference type="Proteomes" id="UP001302429"/>
    </source>
</evidence>
<dbReference type="InterPro" id="IPR042099">
    <property type="entry name" value="ANL_N_sf"/>
</dbReference>
<reference evidence="3 4" key="1">
    <citation type="submission" date="2023-10" db="EMBL/GenBank/DDBJ databases">
        <title>Complete genome sequence of a Sphingomonadaceae bacterium.</title>
        <authorList>
            <person name="Yan C."/>
        </authorList>
    </citation>
    <scope>NUCLEOTIDE SEQUENCE [LARGE SCALE GENOMIC DNA]</scope>
    <source>
        <strain evidence="3 4">SCSIO 66989</strain>
    </source>
</reference>
<accession>A0AA97FAA7</accession>
<dbReference type="Proteomes" id="UP001302429">
    <property type="component" value="Chromosome"/>
</dbReference>
<dbReference type="EMBL" id="CP136594">
    <property type="protein sequence ID" value="WOE76043.1"/>
    <property type="molecule type" value="Genomic_DNA"/>
</dbReference>
<dbReference type="Gene3D" id="3.30.300.30">
    <property type="match status" value="1"/>
</dbReference>